<feature type="domain" description="MBD" evidence="2">
    <location>
        <begin position="231"/>
        <end position="302"/>
    </location>
</feature>
<reference evidence="3 4" key="1">
    <citation type="submission" date="2017-07" db="EMBL/GenBank/DDBJ databases">
        <authorList>
            <person name="Talla V."/>
            <person name="Backstrom N."/>
        </authorList>
    </citation>
    <scope>NUCLEOTIDE SEQUENCE [LARGE SCALE GENOMIC DNA]</scope>
</reference>
<name>A0A5E4Q1H0_9NEOP</name>
<dbReference type="SMART" id="SM00391">
    <property type="entry name" value="MBD"/>
    <property type="match status" value="1"/>
</dbReference>
<keyword evidence="4" id="KW-1185">Reference proteome</keyword>
<proteinExistence type="predicted"/>
<dbReference type="SUPFAM" id="SSF81383">
    <property type="entry name" value="F-box domain"/>
    <property type="match status" value="1"/>
</dbReference>
<sequence length="568" mass="63523">MSEEMAVGDNASSEEPITDSNGSARGSIVASMENVKATPSDQKNDPQKESKEETLTELEVQVFIDQDVEDSDGENDEDDNKRGMKRRASLAFSDDLDTEFKGFDHIEDSHISEAYARIVAEEDWKFPRRPSVDEDFKGFDDFEVKPIPDHYNHVIGRLENEISEAVKSYTPIRSVKAGMLPPTAGKQVRQDTDSSRPSSALSSRSDGDAAHLTDASSSPLGSGRGRRPTTEMSSPLLRVPLDRGWKRELVYRAALDPHSRRNADIYYYTPSGKKLRSSREVAEHLSGTGLSIENFSFFKEPLGIDDPEREIIRDAKVIRRGESPVQSPTPPQPESKRTPKPKPVPPPKELVTQPAPAEPESVKSPPLKIKVKSMGSRLNNNATPPAPKQQRRQSAQQTPQQQTQTQQQQPTTPAADNNNSAAWKKQSEKVGRGRVANGAVSNHSALASPRRGGRAKNDEADTFAAFYKRAQEKEYNVAVQIFQYMGMRDLSRCARVCKLWRQLTSTPQLWRHVRMKNSHVNDWGGLCAALKKHGTKWLDLRKMLLPTDDAAFWDQFIEKIASVDVLER</sequence>
<dbReference type="Gene3D" id="3.30.890.10">
    <property type="entry name" value="Methyl-cpg-binding Protein 2, Chain A"/>
    <property type="match status" value="1"/>
</dbReference>
<accession>A0A5E4Q1H0</accession>
<feature type="compositionally biased region" description="Low complexity" evidence="1">
    <location>
        <begin position="195"/>
        <end position="204"/>
    </location>
</feature>
<feature type="compositionally biased region" description="Basic and acidic residues" evidence="1">
    <location>
        <begin position="42"/>
        <end position="54"/>
    </location>
</feature>
<dbReference type="InterPro" id="IPR036047">
    <property type="entry name" value="F-box-like_dom_sf"/>
</dbReference>
<dbReference type="Pfam" id="PF12937">
    <property type="entry name" value="F-box-like"/>
    <property type="match status" value="1"/>
</dbReference>
<dbReference type="CDD" id="cd00122">
    <property type="entry name" value="MBD"/>
    <property type="match status" value="1"/>
</dbReference>
<feature type="compositionally biased region" description="Polar residues" evidence="1">
    <location>
        <begin position="10"/>
        <end position="24"/>
    </location>
</feature>
<feature type="region of interest" description="Disordered" evidence="1">
    <location>
        <begin position="176"/>
        <end position="235"/>
    </location>
</feature>
<dbReference type="Pfam" id="PF01429">
    <property type="entry name" value="MBD"/>
    <property type="match status" value="1"/>
</dbReference>
<dbReference type="PANTHER" id="PTHR15739">
    <property type="entry name" value="ZINC FINGER PROTEIN"/>
    <property type="match status" value="1"/>
</dbReference>
<feature type="compositionally biased region" description="Low complexity" evidence="1">
    <location>
        <begin position="392"/>
        <end position="415"/>
    </location>
</feature>
<organism evidence="3 4">
    <name type="scientific">Leptidea sinapis</name>
    <dbReference type="NCBI Taxonomy" id="189913"/>
    <lineage>
        <taxon>Eukaryota</taxon>
        <taxon>Metazoa</taxon>
        <taxon>Ecdysozoa</taxon>
        <taxon>Arthropoda</taxon>
        <taxon>Hexapoda</taxon>
        <taxon>Insecta</taxon>
        <taxon>Pterygota</taxon>
        <taxon>Neoptera</taxon>
        <taxon>Endopterygota</taxon>
        <taxon>Lepidoptera</taxon>
        <taxon>Glossata</taxon>
        <taxon>Ditrysia</taxon>
        <taxon>Papilionoidea</taxon>
        <taxon>Pieridae</taxon>
        <taxon>Dismorphiinae</taxon>
        <taxon>Leptidea</taxon>
    </lineage>
</organism>
<protein>
    <recommendedName>
        <fullName evidence="2">MBD domain-containing protein</fullName>
    </recommendedName>
</protein>
<dbReference type="EMBL" id="FZQP02001026">
    <property type="protein sequence ID" value="VVC91342.1"/>
    <property type="molecule type" value="Genomic_DNA"/>
</dbReference>
<dbReference type="InterPro" id="IPR001810">
    <property type="entry name" value="F-box_dom"/>
</dbReference>
<evidence type="ECO:0000313" key="4">
    <source>
        <dbReference type="Proteomes" id="UP000324832"/>
    </source>
</evidence>
<dbReference type="PROSITE" id="PS50982">
    <property type="entry name" value="MBD"/>
    <property type="match status" value="1"/>
</dbReference>
<dbReference type="InterPro" id="IPR001739">
    <property type="entry name" value="Methyl_CpG_DNA-bd"/>
</dbReference>
<dbReference type="AlphaFoldDB" id="A0A5E4Q1H0"/>
<dbReference type="Proteomes" id="UP000324832">
    <property type="component" value="Unassembled WGS sequence"/>
</dbReference>
<dbReference type="GO" id="GO:0003677">
    <property type="term" value="F:DNA binding"/>
    <property type="evidence" value="ECO:0007669"/>
    <property type="project" value="InterPro"/>
</dbReference>
<dbReference type="InterPro" id="IPR032675">
    <property type="entry name" value="LRR_dom_sf"/>
</dbReference>
<dbReference type="SUPFAM" id="SSF54171">
    <property type="entry name" value="DNA-binding domain"/>
    <property type="match status" value="1"/>
</dbReference>
<feature type="region of interest" description="Disordered" evidence="1">
    <location>
        <begin position="316"/>
        <end position="457"/>
    </location>
</feature>
<dbReference type="InterPro" id="IPR016177">
    <property type="entry name" value="DNA-bd_dom_sf"/>
</dbReference>
<dbReference type="PANTHER" id="PTHR15739:SF5">
    <property type="entry name" value="LD23158P"/>
    <property type="match status" value="1"/>
</dbReference>
<feature type="compositionally biased region" description="Acidic residues" evidence="1">
    <location>
        <begin position="66"/>
        <end position="78"/>
    </location>
</feature>
<gene>
    <name evidence="3" type="ORF">LSINAPIS_LOCUS4040</name>
</gene>
<dbReference type="InterPro" id="IPR052283">
    <property type="entry name" value="GenomicStab_NeuMorph_Reg"/>
</dbReference>
<evidence type="ECO:0000313" key="3">
    <source>
        <dbReference type="EMBL" id="VVC91342.1"/>
    </source>
</evidence>
<feature type="region of interest" description="Disordered" evidence="1">
    <location>
        <begin position="1"/>
        <end position="89"/>
    </location>
</feature>
<evidence type="ECO:0000256" key="1">
    <source>
        <dbReference type="SAM" id="MobiDB-lite"/>
    </source>
</evidence>
<dbReference type="Gene3D" id="3.80.10.10">
    <property type="entry name" value="Ribonuclease Inhibitor"/>
    <property type="match status" value="1"/>
</dbReference>
<evidence type="ECO:0000259" key="2">
    <source>
        <dbReference type="PROSITE" id="PS50982"/>
    </source>
</evidence>